<protein>
    <submittedName>
        <fullName evidence="1">Uncharacterized protein</fullName>
    </submittedName>
</protein>
<organism evidence="1 2">
    <name type="scientific">Candidatus Kerfeldbacteria bacterium CG_4_10_14_0_8_um_filter_42_10</name>
    <dbReference type="NCBI Taxonomy" id="2014248"/>
    <lineage>
        <taxon>Bacteria</taxon>
        <taxon>Candidatus Kerfeldiibacteriota</taxon>
    </lineage>
</organism>
<dbReference type="AlphaFoldDB" id="A0A2M7RK40"/>
<accession>A0A2M7RK40</accession>
<evidence type="ECO:0000313" key="2">
    <source>
        <dbReference type="Proteomes" id="UP000230779"/>
    </source>
</evidence>
<name>A0A2M7RK40_9BACT</name>
<gene>
    <name evidence="1" type="ORF">COY66_01190</name>
</gene>
<reference evidence="1 2" key="1">
    <citation type="submission" date="2017-09" db="EMBL/GenBank/DDBJ databases">
        <title>Depth-based differentiation of microbial function through sediment-hosted aquifers and enrichment of novel symbionts in the deep terrestrial subsurface.</title>
        <authorList>
            <person name="Probst A.J."/>
            <person name="Ladd B."/>
            <person name="Jarett J.K."/>
            <person name="Geller-Mcgrath D.E."/>
            <person name="Sieber C.M."/>
            <person name="Emerson J.B."/>
            <person name="Anantharaman K."/>
            <person name="Thomas B.C."/>
            <person name="Malmstrom R."/>
            <person name="Stieglmeier M."/>
            <person name="Klingl A."/>
            <person name="Woyke T."/>
            <person name="Ryan C.M."/>
            <person name="Banfield J.F."/>
        </authorList>
    </citation>
    <scope>NUCLEOTIDE SEQUENCE [LARGE SCALE GENOMIC DNA]</scope>
    <source>
        <strain evidence="1">CG_4_10_14_0_8_um_filter_42_10</strain>
    </source>
</reference>
<evidence type="ECO:0000313" key="1">
    <source>
        <dbReference type="EMBL" id="PIY97125.1"/>
    </source>
</evidence>
<sequence>MATDQNGRLISKGARAKLRLASGAVAQGEVIIVSQRQTTIRGRVIDPEQQHDSRETLFGCHHRDVTIIS</sequence>
<dbReference type="EMBL" id="PFMD01000013">
    <property type="protein sequence ID" value="PIY97125.1"/>
    <property type="molecule type" value="Genomic_DNA"/>
</dbReference>
<proteinExistence type="predicted"/>
<comment type="caution">
    <text evidence="1">The sequence shown here is derived from an EMBL/GenBank/DDBJ whole genome shotgun (WGS) entry which is preliminary data.</text>
</comment>
<dbReference type="Proteomes" id="UP000230779">
    <property type="component" value="Unassembled WGS sequence"/>
</dbReference>